<dbReference type="Proteomes" id="UP000076722">
    <property type="component" value="Unassembled WGS sequence"/>
</dbReference>
<sequence>MPGPSVTVWACCNSAPAGRQPSSVTCRPRCEFFWLFVTRDEELQIAVFATPPHLHASFAPSLPLKNQINSYSSI</sequence>
<name>A0A164X492_9AGAM</name>
<evidence type="ECO:0000313" key="2">
    <source>
        <dbReference type="Proteomes" id="UP000076722"/>
    </source>
</evidence>
<organism evidence="1 2">
    <name type="scientific">Sistotremastrum niveocremeum HHB9708</name>
    <dbReference type="NCBI Taxonomy" id="1314777"/>
    <lineage>
        <taxon>Eukaryota</taxon>
        <taxon>Fungi</taxon>
        <taxon>Dikarya</taxon>
        <taxon>Basidiomycota</taxon>
        <taxon>Agaricomycotina</taxon>
        <taxon>Agaricomycetes</taxon>
        <taxon>Sistotremastrales</taxon>
        <taxon>Sistotremastraceae</taxon>
        <taxon>Sertulicium</taxon>
        <taxon>Sertulicium niveocremeum</taxon>
    </lineage>
</organism>
<reference evidence="1 2" key="1">
    <citation type="journal article" date="2016" name="Mol. Biol. Evol.">
        <title>Comparative Genomics of Early-Diverging Mushroom-Forming Fungi Provides Insights into the Origins of Lignocellulose Decay Capabilities.</title>
        <authorList>
            <person name="Nagy L.G."/>
            <person name="Riley R."/>
            <person name="Tritt A."/>
            <person name="Adam C."/>
            <person name="Daum C."/>
            <person name="Floudas D."/>
            <person name="Sun H."/>
            <person name="Yadav J.S."/>
            <person name="Pangilinan J."/>
            <person name="Larsson K.H."/>
            <person name="Matsuura K."/>
            <person name="Barry K."/>
            <person name="Labutti K."/>
            <person name="Kuo R."/>
            <person name="Ohm R.A."/>
            <person name="Bhattacharya S.S."/>
            <person name="Shirouzu T."/>
            <person name="Yoshinaga Y."/>
            <person name="Martin F.M."/>
            <person name="Grigoriev I.V."/>
            <person name="Hibbett D.S."/>
        </authorList>
    </citation>
    <scope>NUCLEOTIDE SEQUENCE [LARGE SCALE GENOMIC DNA]</scope>
    <source>
        <strain evidence="1 2">HHB9708</strain>
    </source>
</reference>
<dbReference type="EMBL" id="KV419401">
    <property type="protein sequence ID" value="KZS95620.1"/>
    <property type="molecule type" value="Genomic_DNA"/>
</dbReference>
<dbReference type="AlphaFoldDB" id="A0A164X492"/>
<protein>
    <submittedName>
        <fullName evidence="1">Uncharacterized protein</fullName>
    </submittedName>
</protein>
<keyword evidence="2" id="KW-1185">Reference proteome</keyword>
<accession>A0A164X492</accession>
<proteinExistence type="predicted"/>
<evidence type="ECO:0000313" key="1">
    <source>
        <dbReference type="EMBL" id="KZS95620.1"/>
    </source>
</evidence>
<gene>
    <name evidence="1" type="ORF">SISNIDRAFT_352754</name>
</gene>